<reference evidence="2 3" key="1">
    <citation type="submission" date="2018-01" db="EMBL/GenBank/DDBJ databases">
        <title>Complete genome sequence of Bacteriovorax stolpii DSM12778.</title>
        <authorList>
            <person name="Tang B."/>
            <person name="Chang J."/>
        </authorList>
    </citation>
    <scope>NUCLEOTIDE SEQUENCE [LARGE SCALE GENOMIC DNA]</scope>
    <source>
        <strain evidence="2 3">DSM 12778</strain>
    </source>
</reference>
<dbReference type="Gene3D" id="3.40.50.150">
    <property type="entry name" value="Vaccinia Virus protein VP39"/>
    <property type="match status" value="1"/>
</dbReference>
<dbReference type="PANTHER" id="PTHR37211:SF1">
    <property type="entry name" value="EXPRESSED PROTEIN"/>
    <property type="match status" value="1"/>
</dbReference>
<protein>
    <submittedName>
        <fullName evidence="2">Uncharacterized protein</fullName>
    </submittedName>
</protein>
<organism evidence="2 3">
    <name type="scientific">Bacteriovorax stolpii</name>
    <name type="common">Bdellovibrio stolpii</name>
    <dbReference type="NCBI Taxonomy" id="960"/>
    <lineage>
        <taxon>Bacteria</taxon>
        <taxon>Pseudomonadati</taxon>
        <taxon>Bdellovibrionota</taxon>
        <taxon>Bacteriovoracia</taxon>
        <taxon>Bacteriovoracales</taxon>
        <taxon>Bacteriovoracaceae</taxon>
        <taxon>Bacteriovorax</taxon>
    </lineage>
</organism>
<evidence type="ECO:0000313" key="3">
    <source>
        <dbReference type="Proteomes" id="UP000235584"/>
    </source>
</evidence>
<dbReference type="RefSeq" id="WP_102244642.1">
    <property type="nucleotide sequence ID" value="NZ_CP025704.1"/>
</dbReference>
<feature type="region of interest" description="Disordered" evidence="1">
    <location>
        <begin position="1"/>
        <end position="24"/>
    </location>
</feature>
<feature type="compositionally biased region" description="Basic residues" evidence="1">
    <location>
        <begin position="15"/>
        <end position="24"/>
    </location>
</feature>
<dbReference type="Gene3D" id="2.20.25.110">
    <property type="entry name" value="S-adenosyl-L-methionine-dependent methyltransferases"/>
    <property type="match status" value="1"/>
</dbReference>
<proteinExistence type="predicted"/>
<dbReference type="OrthoDB" id="9786084at2"/>
<dbReference type="Proteomes" id="UP000235584">
    <property type="component" value="Chromosome"/>
</dbReference>
<dbReference type="InterPro" id="IPR029063">
    <property type="entry name" value="SAM-dependent_MTases_sf"/>
</dbReference>
<dbReference type="AlphaFoldDB" id="A0A2K9NV03"/>
<dbReference type="EMBL" id="CP025704">
    <property type="protein sequence ID" value="AUN99351.1"/>
    <property type="molecule type" value="Genomic_DNA"/>
</dbReference>
<evidence type="ECO:0000256" key="1">
    <source>
        <dbReference type="SAM" id="MobiDB-lite"/>
    </source>
</evidence>
<accession>A0A2K9NV03</accession>
<keyword evidence="3" id="KW-1185">Reference proteome</keyword>
<dbReference type="KEGG" id="bsto:C0V70_14800"/>
<dbReference type="SUPFAM" id="SSF53335">
    <property type="entry name" value="S-adenosyl-L-methionine-dependent methyltransferases"/>
    <property type="match status" value="1"/>
</dbReference>
<evidence type="ECO:0000313" key="2">
    <source>
        <dbReference type="EMBL" id="AUN99351.1"/>
    </source>
</evidence>
<sequence length="285" mass="33564">MAIKRTNTRDEQRTTKKVAAKKTPKLSRDEKYRLYLASVQNPQADIDFINKEYKALYGRAPLTLREDFCGTGMLACEWVEQGDKHKAYGIDLDMEPISYGFVNHFSELDEDEQKRMKYINANVLQTFDFKTDVVVAFNFSYYLFKKRKDLLAYFSSVRKHMKKDSIFMIDMFGGTESRQELEESVKHKNHTYYWDCSSYNPLTAECMYYIHFKTADGVKHEKVFQYDWRMWDARELMDILEDAGFSKTHIYWEGVDKDGTGNGVFKKSLKAENCESWVTYICAQP</sequence>
<dbReference type="PANTHER" id="PTHR37211">
    <property type="entry name" value="EXPRESSED PROTEIN"/>
    <property type="match status" value="1"/>
</dbReference>
<gene>
    <name evidence="2" type="ORF">C0V70_14800</name>
</gene>
<name>A0A2K9NV03_BACTC</name>